<gene>
    <name evidence="2" type="ORF">BRADI_2g28091v3</name>
</gene>
<evidence type="ECO:0000256" key="1">
    <source>
        <dbReference type="SAM" id="Phobius"/>
    </source>
</evidence>
<evidence type="ECO:0000313" key="4">
    <source>
        <dbReference type="Proteomes" id="UP000008810"/>
    </source>
</evidence>
<reference evidence="2 3" key="1">
    <citation type="journal article" date="2010" name="Nature">
        <title>Genome sequencing and analysis of the model grass Brachypodium distachyon.</title>
        <authorList>
            <consortium name="International Brachypodium Initiative"/>
        </authorList>
    </citation>
    <scope>NUCLEOTIDE SEQUENCE [LARGE SCALE GENOMIC DNA]</scope>
    <source>
        <strain evidence="2 3">Bd21</strain>
    </source>
</reference>
<dbReference type="EnsemblPlants" id="KQK06732">
    <property type="protein sequence ID" value="KQK06732"/>
    <property type="gene ID" value="BRADI_2g28091v3"/>
</dbReference>
<dbReference type="Gramene" id="KQK06732">
    <property type="protein sequence ID" value="KQK06732"/>
    <property type="gene ID" value="BRADI_2g28091v3"/>
</dbReference>
<accession>A0A0Q3J213</accession>
<keyword evidence="1" id="KW-0812">Transmembrane</keyword>
<keyword evidence="1" id="KW-0472">Membrane</keyword>
<dbReference type="EMBL" id="CM000881">
    <property type="protein sequence ID" value="KQK06732.1"/>
    <property type="molecule type" value="Genomic_DNA"/>
</dbReference>
<evidence type="ECO:0000313" key="2">
    <source>
        <dbReference type="EMBL" id="KQK06732.1"/>
    </source>
</evidence>
<evidence type="ECO:0000313" key="3">
    <source>
        <dbReference type="EnsemblPlants" id="KQK06732"/>
    </source>
</evidence>
<keyword evidence="1" id="KW-1133">Transmembrane helix</keyword>
<dbReference type="Proteomes" id="UP000008810">
    <property type="component" value="Chromosome 2"/>
</dbReference>
<sequence length="142" mass="15794">MACVTHGNLNKSLLVSSLYLGAGIKKLELPSDCMRIHRLAYPSQSEQGSFFLHGELEHGAERVIATILDLPRVVILFRFPGRPKIGFTVMLLGAVAFGINYFCFEICREMSLLRGSSVDVLLGKTGIYVLQRRLWKLGALLL</sequence>
<dbReference type="AlphaFoldDB" id="A0A0Q3J213"/>
<organism evidence="2">
    <name type="scientific">Brachypodium distachyon</name>
    <name type="common">Purple false brome</name>
    <name type="synonym">Trachynia distachya</name>
    <dbReference type="NCBI Taxonomy" id="15368"/>
    <lineage>
        <taxon>Eukaryota</taxon>
        <taxon>Viridiplantae</taxon>
        <taxon>Streptophyta</taxon>
        <taxon>Embryophyta</taxon>
        <taxon>Tracheophyta</taxon>
        <taxon>Spermatophyta</taxon>
        <taxon>Magnoliopsida</taxon>
        <taxon>Liliopsida</taxon>
        <taxon>Poales</taxon>
        <taxon>Poaceae</taxon>
        <taxon>BOP clade</taxon>
        <taxon>Pooideae</taxon>
        <taxon>Stipodae</taxon>
        <taxon>Brachypodieae</taxon>
        <taxon>Brachypodium</taxon>
    </lineage>
</organism>
<dbReference type="InParanoid" id="A0A0Q3J213"/>
<protein>
    <submittedName>
        <fullName evidence="2 3">Uncharacterized protein</fullName>
    </submittedName>
</protein>
<reference evidence="3" key="3">
    <citation type="submission" date="2018-08" db="UniProtKB">
        <authorList>
            <consortium name="EnsemblPlants"/>
        </authorList>
    </citation>
    <scope>IDENTIFICATION</scope>
    <source>
        <strain evidence="3">cv. Bd21</strain>
    </source>
</reference>
<reference evidence="2" key="2">
    <citation type="submission" date="2017-06" db="EMBL/GenBank/DDBJ databases">
        <title>WGS assembly of Brachypodium distachyon.</title>
        <authorList>
            <consortium name="The International Brachypodium Initiative"/>
            <person name="Lucas S."/>
            <person name="Harmon-Smith M."/>
            <person name="Lail K."/>
            <person name="Tice H."/>
            <person name="Grimwood J."/>
            <person name="Bruce D."/>
            <person name="Barry K."/>
            <person name="Shu S."/>
            <person name="Lindquist E."/>
            <person name="Wang M."/>
            <person name="Pitluck S."/>
            <person name="Vogel J.P."/>
            <person name="Garvin D.F."/>
            <person name="Mockler T.C."/>
            <person name="Schmutz J."/>
            <person name="Rokhsar D."/>
            <person name="Bevan M.W."/>
        </authorList>
    </citation>
    <scope>NUCLEOTIDE SEQUENCE</scope>
    <source>
        <strain evidence="2">Bd21</strain>
    </source>
</reference>
<keyword evidence="4" id="KW-1185">Reference proteome</keyword>
<proteinExistence type="predicted"/>
<name>A0A0Q3J213_BRADI</name>
<feature type="transmembrane region" description="Helical" evidence="1">
    <location>
        <begin position="85"/>
        <end position="104"/>
    </location>
</feature>